<organism evidence="3 4">
    <name type="scientific">Nitratireductor aestuarii</name>
    <dbReference type="NCBI Taxonomy" id="1735103"/>
    <lineage>
        <taxon>Bacteria</taxon>
        <taxon>Pseudomonadati</taxon>
        <taxon>Pseudomonadota</taxon>
        <taxon>Alphaproteobacteria</taxon>
        <taxon>Hyphomicrobiales</taxon>
        <taxon>Phyllobacteriaceae</taxon>
        <taxon>Nitratireductor</taxon>
    </lineage>
</organism>
<keyword evidence="4" id="KW-1185">Reference proteome</keyword>
<dbReference type="RefSeq" id="WP_188722073.1">
    <property type="nucleotide sequence ID" value="NZ_BMIF01000010.1"/>
</dbReference>
<dbReference type="PANTHER" id="PTHR42730:SF1">
    <property type="entry name" value="2-OXOGLUTARATE SYNTHASE SUBUNIT KORC"/>
    <property type="match status" value="1"/>
</dbReference>
<dbReference type="GO" id="GO:0016903">
    <property type="term" value="F:oxidoreductase activity, acting on the aldehyde or oxo group of donors"/>
    <property type="evidence" value="ECO:0007669"/>
    <property type="project" value="InterPro"/>
</dbReference>
<dbReference type="InterPro" id="IPR052554">
    <property type="entry name" value="2-oxoglutarate_synth_KorC"/>
</dbReference>
<keyword evidence="1" id="KW-0560">Oxidoreductase</keyword>
<dbReference type="Proteomes" id="UP000636264">
    <property type="component" value="Unassembled WGS sequence"/>
</dbReference>
<sequence>MELKLFVSGIGGQGVQLIGKTIALAALTEGRHVMLAGEYGGHMRGGSSVVAVVIGLEPVRALPNLPEAEMAIALSHSYWEKVSTRLKSGSLILAEETIAAELPNDGGHRIVSVPAISLGVQAGNRLAASMAMMGAFSELTGAVSPEALAEAMIEQLPPYRRQHAPTNQTAIQLGVNCAREHYGSRVHPAPYLAELAA</sequence>
<reference evidence="3" key="1">
    <citation type="journal article" date="2014" name="Int. J. Syst. Evol. Microbiol.">
        <title>Complete genome sequence of Corynebacterium casei LMG S-19264T (=DSM 44701T), isolated from a smear-ripened cheese.</title>
        <authorList>
            <consortium name="US DOE Joint Genome Institute (JGI-PGF)"/>
            <person name="Walter F."/>
            <person name="Albersmeier A."/>
            <person name="Kalinowski J."/>
            <person name="Ruckert C."/>
        </authorList>
    </citation>
    <scope>NUCLEOTIDE SEQUENCE</scope>
    <source>
        <strain evidence="3">CGMCC 1.15320</strain>
    </source>
</reference>
<protein>
    <submittedName>
        <fullName evidence="3">2-oxoglutarate:acceptor oxidoreductase</fullName>
    </submittedName>
</protein>
<accession>A0A916RX45</accession>
<reference evidence="3" key="2">
    <citation type="submission" date="2020-09" db="EMBL/GenBank/DDBJ databases">
        <authorList>
            <person name="Sun Q."/>
            <person name="Zhou Y."/>
        </authorList>
    </citation>
    <scope>NUCLEOTIDE SEQUENCE</scope>
    <source>
        <strain evidence="3">CGMCC 1.15320</strain>
    </source>
</reference>
<evidence type="ECO:0000313" key="3">
    <source>
        <dbReference type="EMBL" id="GGA75313.1"/>
    </source>
</evidence>
<name>A0A916RX45_9HYPH</name>
<dbReference type="InterPro" id="IPR002869">
    <property type="entry name" value="Pyrv_flavodox_OxRed_cen"/>
</dbReference>
<evidence type="ECO:0000259" key="2">
    <source>
        <dbReference type="Pfam" id="PF01558"/>
    </source>
</evidence>
<gene>
    <name evidence="3" type="primary">oorC</name>
    <name evidence="3" type="ORF">GCM10011385_31670</name>
</gene>
<proteinExistence type="predicted"/>
<dbReference type="Gene3D" id="3.40.920.10">
    <property type="entry name" value="Pyruvate-ferredoxin oxidoreductase, PFOR, domain III"/>
    <property type="match status" value="1"/>
</dbReference>
<dbReference type="AlphaFoldDB" id="A0A916RX45"/>
<dbReference type="SUPFAM" id="SSF53323">
    <property type="entry name" value="Pyruvate-ferredoxin oxidoreductase, PFOR, domain III"/>
    <property type="match status" value="1"/>
</dbReference>
<dbReference type="PANTHER" id="PTHR42730">
    <property type="entry name" value="2-OXOGLUTARATE SYNTHASE SUBUNIT KORC"/>
    <property type="match status" value="1"/>
</dbReference>
<evidence type="ECO:0000313" key="4">
    <source>
        <dbReference type="Proteomes" id="UP000636264"/>
    </source>
</evidence>
<evidence type="ECO:0000256" key="1">
    <source>
        <dbReference type="ARBA" id="ARBA00023002"/>
    </source>
</evidence>
<feature type="domain" description="Pyruvate/ketoisovalerate oxidoreductase catalytic" evidence="2">
    <location>
        <begin position="11"/>
        <end position="175"/>
    </location>
</feature>
<dbReference type="EMBL" id="BMIF01000010">
    <property type="protein sequence ID" value="GGA75313.1"/>
    <property type="molecule type" value="Genomic_DNA"/>
</dbReference>
<dbReference type="Pfam" id="PF01558">
    <property type="entry name" value="POR"/>
    <property type="match status" value="1"/>
</dbReference>
<comment type="caution">
    <text evidence="3">The sequence shown here is derived from an EMBL/GenBank/DDBJ whole genome shotgun (WGS) entry which is preliminary data.</text>
</comment>
<dbReference type="InterPro" id="IPR019752">
    <property type="entry name" value="Pyrv/ketoisovalerate_OxRed_cat"/>
</dbReference>